<organism evidence="2">
    <name type="scientific">Oryza barthii</name>
    <dbReference type="NCBI Taxonomy" id="65489"/>
    <lineage>
        <taxon>Eukaryota</taxon>
        <taxon>Viridiplantae</taxon>
        <taxon>Streptophyta</taxon>
        <taxon>Embryophyta</taxon>
        <taxon>Tracheophyta</taxon>
        <taxon>Spermatophyta</taxon>
        <taxon>Magnoliopsida</taxon>
        <taxon>Liliopsida</taxon>
        <taxon>Poales</taxon>
        <taxon>Poaceae</taxon>
        <taxon>BOP clade</taxon>
        <taxon>Oryzoideae</taxon>
        <taxon>Oryzeae</taxon>
        <taxon>Oryzinae</taxon>
        <taxon>Oryza</taxon>
    </lineage>
</organism>
<feature type="compositionally biased region" description="Polar residues" evidence="1">
    <location>
        <begin position="118"/>
        <end position="128"/>
    </location>
</feature>
<dbReference type="Gramene" id="OBART04G03850.1">
    <property type="protein sequence ID" value="OBART04G03850.1"/>
    <property type="gene ID" value="OBART04G03850"/>
</dbReference>
<dbReference type="PaxDb" id="65489-OBART04G03850.1"/>
<dbReference type="Proteomes" id="UP000026960">
    <property type="component" value="Chromosome 4"/>
</dbReference>
<evidence type="ECO:0000256" key="1">
    <source>
        <dbReference type="SAM" id="MobiDB-lite"/>
    </source>
</evidence>
<name>A0A0D3FSX5_9ORYZ</name>
<accession>A0A0D3FSX5</accession>
<feature type="compositionally biased region" description="Polar residues" evidence="1">
    <location>
        <begin position="29"/>
        <end position="39"/>
    </location>
</feature>
<dbReference type="STRING" id="65489.A0A0D3FSX5"/>
<reference evidence="2" key="1">
    <citation type="journal article" date="2009" name="Rice">
        <title>De Novo Next Generation Sequencing of Plant Genomes.</title>
        <authorList>
            <person name="Rounsley S."/>
            <person name="Marri P.R."/>
            <person name="Yu Y."/>
            <person name="He R."/>
            <person name="Sisneros N."/>
            <person name="Goicoechea J.L."/>
            <person name="Lee S.J."/>
            <person name="Angelova A."/>
            <person name="Kudrna D."/>
            <person name="Luo M."/>
            <person name="Affourtit J."/>
            <person name="Desany B."/>
            <person name="Knight J."/>
            <person name="Niazi F."/>
            <person name="Egholm M."/>
            <person name="Wing R.A."/>
        </authorList>
    </citation>
    <scope>NUCLEOTIDE SEQUENCE [LARGE SCALE GENOMIC DNA]</scope>
    <source>
        <strain evidence="2">cv. IRGC 105608</strain>
    </source>
</reference>
<dbReference type="EnsemblPlants" id="OBART04G03850.1">
    <property type="protein sequence ID" value="OBART04G03850.1"/>
    <property type="gene ID" value="OBART04G03850"/>
</dbReference>
<reference evidence="2" key="2">
    <citation type="submission" date="2015-03" db="UniProtKB">
        <authorList>
            <consortium name="EnsemblPlants"/>
        </authorList>
    </citation>
    <scope>IDENTIFICATION</scope>
</reference>
<protein>
    <submittedName>
        <fullName evidence="2">Uncharacterized protein</fullName>
    </submittedName>
</protein>
<keyword evidence="3" id="KW-1185">Reference proteome</keyword>
<feature type="region of interest" description="Disordered" evidence="1">
    <location>
        <begin position="25"/>
        <end position="128"/>
    </location>
</feature>
<evidence type="ECO:0000313" key="3">
    <source>
        <dbReference type="Proteomes" id="UP000026960"/>
    </source>
</evidence>
<dbReference type="HOGENOM" id="CLU_1962950_0_0_1"/>
<sequence>MPLRAASLSTRRNTSSGYAATAVCADQYSPATPDNSSVTFGDDEADNESHRSEDDEPEARCWKEDADNEGSSDGMGGGAGGKLVRKPAERHQHRHPRRRLPVEEIWPEGHQGKPQPKVINQSINQSPH</sequence>
<feature type="compositionally biased region" description="Basic and acidic residues" evidence="1">
    <location>
        <begin position="47"/>
        <end position="65"/>
    </location>
</feature>
<evidence type="ECO:0000313" key="2">
    <source>
        <dbReference type="EnsemblPlants" id="OBART04G03850.1"/>
    </source>
</evidence>
<proteinExistence type="predicted"/>
<dbReference type="AlphaFoldDB" id="A0A0D3FSX5"/>